<sequence>MGTNSTRTGSVKNLHLIIASSIVIPAGLCYGFAPDWAFGITDTSPTLHSVLKAIMGLYIAFALFWVVGIIKPKYWGAATWSTLLFMWGLVFGRIVAWFLTGMPAPIFVFGIVGEFILGLYAVLQLRKYSNSTF</sequence>
<protein>
    <recommendedName>
        <fullName evidence="4">DUF4345 domain-containing protein</fullName>
    </recommendedName>
</protein>
<dbReference type="Proteomes" id="UP000184147">
    <property type="component" value="Unassembled WGS sequence"/>
</dbReference>
<name>A0A1M5B676_9FLAO</name>
<feature type="transmembrane region" description="Helical" evidence="1">
    <location>
        <begin position="53"/>
        <end position="70"/>
    </location>
</feature>
<dbReference type="AlphaFoldDB" id="A0A1M5B676"/>
<feature type="transmembrane region" description="Helical" evidence="1">
    <location>
        <begin position="77"/>
        <end position="98"/>
    </location>
</feature>
<keyword evidence="3" id="KW-1185">Reference proteome</keyword>
<dbReference type="EMBL" id="FQVQ01000007">
    <property type="protein sequence ID" value="SHF37787.1"/>
    <property type="molecule type" value="Genomic_DNA"/>
</dbReference>
<dbReference type="STRING" id="1124188.SAMN05444377_107138"/>
<keyword evidence="1" id="KW-0472">Membrane</keyword>
<feature type="transmembrane region" description="Helical" evidence="1">
    <location>
        <begin position="104"/>
        <end position="123"/>
    </location>
</feature>
<keyword evidence="1" id="KW-1133">Transmembrane helix</keyword>
<proteinExistence type="predicted"/>
<reference evidence="2 3" key="1">
    <citation type="submission" date="2016-11" db="EMBL/GenBank/DDBJ databases">
        <authorList>
            <person name="Jaros S."/>
            <person name="Januszkiewicz K."/>
            <person name="Wedrychowicz H."/>
        </authorList>
    </citation>
    <scope>NUCLEOTIDE SEQUENCE [LARGE SCALE GENOMIC DNA]</scope>
    <source>
        <strain evidence="2 3">DSM 25660</strain>
    </source>
</reference>
<dbReference type="Pfam" id="PF14248">
    <property type="entry name" value="DUF4345"/>
    <property type="match status" value="1"/>
</dbReference>
<dbReference type="InterPro" id="IPR025597">
    <property type="entry name" value="DUF4345"/>
</dbReference>
<accession>A0A1M5B676</accession>
<evidence type="ECO:0008006" key="4">
    <source>
        <dbReference type="Google" id="ProtNLM"/>
    </source>
</evidence>
<organism evidence="2 3">
    <name type="scientific">Flavobacterium fontis</name>
    <dbReference type="NCBI Taxonomy" id="1124188"/>
    <lineage>
        <taxon>Bacteria</taxon>
        <taxon>Pseudomonadati</taxon>
        <taxon>Bacteroidota</taxon>
        <taxon>Flavobacteriia</taxon>
        <taxon>Flavobacteriales</taxon>
        <taxon>Flavobacteriaceae</taxon>
        <taxon>Flavobacterium</taxon>
    </lineage>
</organism>
<evidence type="ECO:0000256" key="1">
    <source>
        <dbReference type="SAM" id="Phobius"/>
    </source>
</evidence>
<keyword evidence="1" id="KW-0812">Transmembrane</keyword>
<evidence type="ECO:0000313" key="3">
    <source>
        <dbReference type="Proteomes" id="UP000184147"/>
    </source>
</evidence>
<gene>
    <name evidence="2" type="ORF">SAMN05444377_107138</name>
</gene>
<evidence type="ECO:0000313" key="2">
    <source>
        <dbReference type="EMBL" id="SHF37787.1"/>
    </source>
</evidence>
<feature type="transmembrane region" description="Helical" evidence="1">
    <location>
        <begin position="14"/>
        <end position="33"/>
    </location>
</feature>